<evidence type="ECO:0000313" key="2">
    <source>
        <dbReference type="Proteomes" id="UP000634136"/>
    </source>
</evidence>
<proteinExistence type="predicted"/>
<evidence type="ECO:0000313" key="1">
    <source>
        <dbReference type="EMBL" id="KAF7803221.1"/>
    </source>
</evidence>
<keyword evidence="2" id="KW-1185">Reference proteome</keyword>
<comment type="caution">
    <text evidence="1">The sequence shown here is derived from an EMBL/GenBank/DDBJ whole genome shotgun (WGS) entry which is preliminary data.</text>
</comment>
<sequence length="294" mass="32464">MIARATQWRRARKESMMLLPVTSMEGVDDSTSYAVATSKEGVNDAASGDKHERFQLHARKESTMTLSKVPVTCAEGVIDDIKDSMTSPPMVPGTSVKELTTSHIPPSAVRARIARTSASHNSQDCEQRQQGRARGCVEGFDDGATEDSDNHVKLLPCSDIPLCGDKEMLKVILSVNFSLKTKQDGILCALKDALTECGKVANDFRQLECQKVHHFTLPGFHHLLMLHLRHVEGYCLLKSTFTLNLTVLVSCTLLAGGSRWLLFFCCYKVIELYPSAPSSLCPPYAWTPQFFVLA</sequence>
<reference evidence="1" key="1">
    <citation type="submission" date="2020-09" db="EMBL/GenBank/DDBJ databases">
        <title>Genome-Enabled Discovery of Anthraquinone Biosynthesis in Senna tora.</title>
        <authorList>
            <person name="Kang S.-H."/>
            <person name="Pandey R.P."/>
            <person name="Lee C.-M."/>
            <person name="Sim J.-S."/>
            <person name="Jeong J.-T."/>
            <person name="Choi B.-S."/>
            <person name="Jung M."/>
            <person name="Ginzburg D."/>
            <person name="Zhao K."/>
            <person name="Won S.Y."/>
            <person name="Oh T.-J."/>
            <person name="Yu Y."/>
            <person name="Kim N.-H."/>
            <person name="Lee O.R."/>
            <person name="Lee T.-H."/>
            <person name="Bashyal P."/>
            <person name="Kim T.-S."/>
            <person name="Lee W.-H."/>
            <person name="Kawkins C."/>
            <person name="Kim C.-K."/>
            <person name="Kim J.S."/>
            <person name="Ahn B.O."/>
            <person name="Rhee S.Y."/>
            <person name="Sohng J.K."/>
        </authorList>
    </citation>
    <scope>NUCLEOTIDE SEQUENCE</scope>
    <source>
        <tissue evidence="1">Leaf</tissue>
    </source>
</reference>
<name>A0A834SGM6_9FABA</name>
<organism evidence="1 2">
    <name type="scientific">Senna tora</name>
    <dbReference type="NCBI Taxonomy" id="362788"/>
    <lineage>
        <taxon>Eukaryota</taxon>
        <taxon>Viridiplantae</taxon>
        <taxon>Streptophyta</taxon>
        <taxon>Embryophyta</taxon>
        <taxon>Tracheophyta</taxon>
        <taxon>Spermatophyta</taxon>
        <taxon>Magnoliopsida</taxon>
        <taxon>eudicotyledons</taxon>
        <taxon>Gunneridae</taxon>
        <taxon>Pentapetalae</taxon>
        <taxon>rosids</taxon>
        <taxon>fabids</taxon>
        <taxon>Fabales</taxon>
        <taxon>Fabaceae</taxon>
        <taxon>Caesalpinioideae</taxon>
        <taxon>Cassia clade</taxon>
        <taxon>Senna</taxon>
    </lineage>
</organism>
<accession>A0A834SGM6</accession>
<dbReference type="AlphaFoldDB" id="A0A834SGM6"/>
<protein>
    <submittedName>
        <fullName evidence="1">Uncharacterized protein</fullName>
    </submittedName>
</protein>
<dbReference type="EMBL" id="JAAIUW010000013">
    <property type="protein sequence ID" value="KAF7803221.1"/>
    <property type="molecule type" value="Genomic_DNA"/>
</dbReference>
<dbReference type="Proteomes" id="UP000634136">
    <property type="component" value="Unassembled WGS sequence"/>
</dbReference>
<gene>
    <name evidence="1" type="ORF">G2W53_042332</name>
</gene>